<dbReference type="AlphaFoldDB" id="A0A9P5XT42"/>
<feature type="compositionally biased region" description="Polar residues" evidence="3">
    <location>
        <begin position="330"/>
        <end position="346"/>
    </location>
</feature>
<keyword evidence="5" id="KW-1185">Reference proteome</keyword>
<comment type="similarity">
    <text evidence="1">Belongs to the trichodiene synthase family.</text>
</comment>
<feature type="region of interest" description="Disordered" evidence="3">
    <location>
        <begin position="330"/>
        <end position="371"/>
    </location>
</feature>
<dbReference type="Gene3D" id="1.10.600.10">
    <property type="entry name" value="Farnesyl Diphosphate Synthase"/>
    <property type="match status" value="1"/>
</dbReference>
<evidence type="ECO:0000256" key="1">
    <source>
        <dbReference type="ARBA" id="ARBA00007946"/>
    </source>
</evidence>
<dbReference type="OrthoDB" id="2998174at2759"/>
<comment type="caution">
    <text evidence="4">The sequence shown here is derived from an EMBL/GenBank/DDBJ whole genome shotgun (WGS) entry which is preliminary data.</text>
</comment>
<proteinExistence type="inferred from homology"/>
<dbReference type="SFLD" id="SFLDG01021">
    <property type="entry name" value="Trichodiene_Synthase_Like"/>
    <property type="match status" value="1"/>
</dbReference>
<dbReference type="SUPFAM" id="SSF48576">
    <property type="entry name" value="Terpenoid synthases"/>
    <property type="match status" value="1"/>
</dbReference>
<evidence type="ECO:0000256" key="3">
    <source>
        <dbReference type="SAM" id="MobiDB-lite"/>
    </source>
</evidence>
<evidence type="ECO:0000313" key="5">
    <source>
        <dbReference type="Proteomes" id="UP000807353"/>
    </source>
</evidence>
<sequence length="413" mass="45062">MMSGTISTIIESGAIRDIVGGFLERCAIPYPMIPYDLDFFRLSCEEASRRGYPLEGKNSLKPFIPGGVAIATTAYAHVKDLPTRIVICLFTACAIYADDMFHNNAAIVDEFNERFIQNKTQADVILEAFAELIREMAVHFKRVVANIIVTSTLNGVTALLLEYETQGMKLSPAAHNYATFSRCMSGASEAYGLFAFPAQLPAAGYIQALPDLVIYINNVNDLLSFYKEELDGETVNRISLLAACHQISKIEALGRLADEAVEAHQRILRILSSDAEARTAYLMFCQGFVGFHTSFKRYKLDELELQPSELPASSGVSVLMAPAPPLAPLTSASEGVSSSKGNPNGLGQSGPLASKGVADVRADQQSPNRGEDAHKYTSYFLSFPLNALRVSAIVVITYVVIARYSTLEYPFPL</sequence>
<dbReference type="Proteomes" id="UP000807353">
    <property type="component" value="Unassembled WGS sequence"/>
</dbReference>
<dbReference type="Pfam" id="PF06330">
    <property type="entry name" value="TRI5"/>
    <property type="match status" value="1"/>
</dbReference>
<accession>A0A9P5XT42</accession>
<evidence type="ECO:0000256" key="2">
    <source>
        <dbReference type="ARBA" id="ARBA00023239"/>
    </source>
</evidence>
<dbReference type="InterPro" id="IPR024652">
    <property type="entry name" value="Trichodiene_synth"/>
</dbReference>
<evidence type="ECO:0000313" key="4">
    <source>
        <dbReference type="EMBL" id="KAF9456360.1"/>
    </source>
</evidence>
<dbReference type="SFLD" id="SFLDS00005">
    <property type="entry name" value="Isoprenoid_Synthase_Type_I"/>
    <property type="match status" value="1"/>
</dbReference>
<dbReference type="GO" id="GO:0016838">
    <property type="term" value="F:carbon-oxygen lyase activity, acting on phosphates"/>
    <property type="evidence" value="ECO:0007669"/>
    <property type="project" value="InterPro"/>
</dbReference>
<dbReference type="InterPro" id="IPR008949">
    <property type="entry name" value="Isoprenoid_synthase_dom_sf"/>
</dbReference>
<organism evidence="4 5">
    <name type="scientific">Collybia nuda</name>
    <dbReference type="NCBI Taxonomy" id="64659"/>
    <lineage>
        <taxon>Eukaryota</taxon>
        <taxon>Fungi</taxon>
        <taxon>Dikarya</taxon>
        <taxon>Basidiomycota</taxon>
        <taxon>Agaricomycotina</taxon>
        <taxon>Agaricomycetes</taxon>
        <taxon>Agaricomycetidae</taxon>
        <taxon>Agaricales</taxon>
        <taxon>Tricholomatineae</taxon>
        <taxon>Clitocybaceae</taxon>
        <taxon>Collybia</taxon>
    </lineage>
</organism>
<name>A0A9P5XT42_9AGAR</name>
<dbReference type="EMBL" id="MU150433">
    <property type="protein sequence ID" value="KAF9456360.1"/>
    <property type="molecule type" value="Genomic_DNA"/>
</dbReference>
<reference evidence="4" key="1">
    <citation type="submission" date="2020-11" db="EMBL/GenBank/DDBJ databases">
        <authorList>
            <consortium name="DOE Joint Genome Institute"/>
            <person name="Ahrendt S."/>
            <person name="Riley R."/>
            <person name="Andreopoulos W."/>
            <person name="Labutti K."/>
            <person name="Pangilinan J."/>
            <person name="Ruiz-Duenas F.J."/>
            <person name="Barrasa J.M."/>
            <person name="Sanchez-Garcia M."/>
            <person name="Camarero S."/>
            <person name="Miyauchi S."/>
            <person name="Serrano A."/>
            <person name="Linde D."/>
            <person name="Babiker R."/>
            <person name="Drula E."/>
            <person name="Ayuso-Fernandez I."/>
            <person name="Pacheco R."/>
            <person name="Padilla G."/>
            <person name="Ferreira P."/>
            <person name="Barriuso J."/>
            <person name="Kellner H."/>
            <person name="Castanera R."/>
            <person name="Alfaro M."/>
            <person name="Ramirez L."/>
            <person name="Pisabarro A.G."/>
            <person name="Kuo A."/>
            <person name="Tritt A."/>
            <person name="Lipzen A."/>
            <person name="He G."/>
            <person name="Yan M."/>
            <person name="Ng V."/>
            <person name="Cullen D."/>
            <person name="Martin F."/>
            <person name="Rosso M.-N."/>
            <person name="Henrissat B."/>
            <person name="Hibbett D."/>
            <person name="Martinez A.T."/>
            <person name="Grigoriev I.V."/>
        </authorList>
    </citation>
    <scope>NUCLEOTIDE SEQUENCE</scope>
    <source>
        <strain evidence="4">CBS 247.69</strain>
    </source>
</reference>
<keyword evidence="2" id="KW-0456">Lyase</keyword>
<gene>
    <name evidence="4" type="ORF">BDZ94DRAFT_1275887</name>
</gene>
<protein>
    <submittedName>
        <fullName evidence="4">Isoprenoid synthase domain-containing protein</fullName>
    </submittedName>
</protein>